<accession>W0EAT0</accession>
<proteinExistence type="predicted"/>
<dbReference type="AlphaFoldDB" id="W0EAT0"/>
<dbReference type="Pfam" id="PF04122">
    <property type="entry name" value="CW_binding_2"/>
    <property type="match status" value="3"/>
</dbReference>
<dbReference type="Proteomes" id="UP000010847">
    <property type="component" value="Chromosome"/>
</dbReference>
<dbReference type="PANTHER" id="PTHR30032">
    <property type="entry name" value="N-ACETYLMURAMOYL-L-ALANINE AMIDASE-RELATED"/>
    <property type="match status" value="1"/>
</dbReference>
<dbReference type="EMBL" id="CP007032">
    <property type="protein sequence ID" value="AHF06319.1"/>
    <property type="molecule type" value="Genomic_DNA"/>
</dbReference>
<feature type="chain" id="PRO_5004787651" evidence="1">
    <location>
        <begin position="30"/>
        <end position="734"/>
    </location>
</feature>
<protein>
    <submittedName>
        <fullName evidence="2">Cell wall-binding protein</fullName>
    </submittedName>
</protein>
<dbReference type="KEGG" id="dmt:DESME_04020"/>
<dbReference type="PANTHER" id="PTHR30032:SF8">
    <property type="entry name" value="GERMINATION-SPECIFIC N-ACETYLMURAMOYL-L-ALANINE AMIDASE"/>
    <property type="match status" value="1"/>
</dbReference>
<name>W0EAT0_9FIRM</name>
<dbReference type="RefSeq" id="WP_006715182.1">
    <property type="nucleotide sequence ID" value="NZ_CP007032.1"/>
</dbReference>
<organism evidence="2 3">
    <name type="scientific">Desulfitobacterium metallireducens DSM 15288</name>
    <dbReference type="NCBI Taxonomy" id="871968"/>
    <lineage>
        <taxon>Bacteria</taxon>
        <taxon>Bacillati</taxon>
        <taxon>Bacillota</taxon>
        <taxon>Clostridia</taxon>
        <taxon>Eubacteriales</taxon>
        <taxon>Desulfitobacteriaceae</taxon>
        <taxon>Desulfitobacterium</taxon>
    </lineage>
</organism>
<dbReference type="InterPro" id="IPR051922">
    <property type="entry name" value="Bact_Sporulation_Assoc"/>
</dbReference>
<evidence type="ECO:0000313" key="3">
    <source>
        <dbReference type="Proteomes" id="UP000010847"/>
    </source>
</evidence>
<dbReference type="eggNOG" id="COG2247">
    <property type="taxonomic scope" value="Bacteria"/>
</dbReference>
<evidence type="ECO:0000256" key="1">
    <source>
        <dbReference type="SAM" id="SignalP"/>
    </source>
</evidence>
<sequence>MYKLKTRMFTGVLAASLTLGTVFPYAVLASDPTVPALGTSVERLFGATRYETAAQVALQGWKSGDTDTAILAPGMEENLVDALTAAPLAKSLNAPILLTEGNLIPEATVKTLEDLKIKKVYTVSGVIGEGVKNQLAKINDGIEVVAELGGVDRFATATNIAKQLKNVSGIMMTTAYTYADALSVASIAATKNMPILLADGDTISTVEANYLEDVKDQITESYVLGGKTVVGSSILENLPGTVKERIAGSDRFETNRDVLEKFSDLQYNKVYIANGQDEHLVDALVAAPLAAKSNSPIVLADSTLNAATEAFLQPKMTGGNLIALGGQTVVKDEVLSYNYVLPQDFGVMTTSGVNGYSVGFGFNGFKTSDVKNIEVSLYKGDTLLATNTSTNQLFANLPEETQLSTPFNIDGNFTNDGYWNYGTWNGTILDVPTKAVIKVTTEDNDVYTVTNANLSGDPSTLNAEALNHVKPEDFGVMQLSGVNGYNVGFSLVDGKKAYDVKTIKVSLYKTTDGEDTLLATNTSTEKLLRLNTNQLSSPFNINGTFDSESDGYWNYSGFAGSIGDVPSKAVIKVTYNDGKTYTVQNAELSGDPELLAAPSIVTDLSDKATTGVTQDFSVTTSPNSYAANLEADKKPVIVKVTLTEGSKDNVALQYYDTTGKAFIDWALNEDQAAFYGPEAGFPFAAATSDFKVTFNKAGNYSYKLEVLTVKTDAEDSQVLASYEGQVVVTDPAVE</sequence>
<dbReference type="OrthoDB" id="43070at2"/>
<dbReference type="HOGENOM" id="CLU_377553_0_0_9"/>
<reference evidence="2 3" key="1">
    <citation type="submission" date="2013-12" db="EMBL/GenBank/DDBJ databases">
        <authorList>
            <consortium name="DOE Joint Genome Institute"/>
            <person name="Smidt H."/>
            <person name="Huntemann M."/>
            <person name="Han J."/>
            <person name="Chen A."/>
            <person name="Kyrpides N."/>
            <person name="Mavromatis K."/>
            <person name="Markowitz V."/>
            <person name="Palaniappan K."/>
            <person name="Ivanova N."/>
            <person name="Schaumberg A."/>
            <person name="Pati A."/>
            <person name="Liolios K."/>
            <person name="Nordberg H.P."/>
            <person name="Cantor M.N."/>
            <person name="Hua S.X."/>
            <person name="Woyke T."/>
        </authorList>
    </citation>
    <scope>NUCLEOTIDE SEQUENCE [LARGE SCALE GENOMIC DNA]</scope>
    <source>
        <strain evidence="3">DSM 15288</strain>
    </source>
</reference>
<evidence type="ECO:0000313" key="2">
    <source>
        <dbReference type="EMBL" id="AHF06319.1"/>
    </source>
</evidence>
<keyword evidence="1" id="KW-0732">Signal</keyword>
<gene>
    <name evidence="2" type="ORF">DESME_04020</name>
</gene>
<feature type="signal peptide" evidence="1">
    <location>
        <begin position="1"/>
        <end position="29"/>
    </location>
</feature>
<dbReference type="InterPro" id="IPR007253">
    <property type="entry name" value="Cell_wall-bd_2"/>
</dbReference>
<keyword evidence="3" id="KW-1185">Reference proteome</keyword>
<dbReference type="STRING" id="871968.DESME_04020"/>
<dbReference type="Gene3D" id="3.40.50.12090">
    <property type="match status" value="2"/>
</dbReference>